<dbReference type="InterPro" id="IPR036390">
    <property type="entry name" value="WH_DNA-bd_sf"/>
</dbReference>
<reference evidence="7" key="1">
    <citation type="submission" date="2021-06" db="EMBL/GenBank/DDBJ databases">
        <title>Bradyrhizobium sp. S2-11-2 Genome sequencing.</title>
        <authorList>
            <person name="Jin L."/>
        </authorList>
    </citation>
    <scope>NUCLEOTIDE SEQUENCE</scope>
    <source>
        <strain evidence="7">S2-11-2</strain>
    </source>
</reference>
<dbReference type="KEGG" id="bsei:KMZ68_18470"/>
<dbReference type="PANTHER" id="PTHR46577:SF1">
    <property type="entry name" value="HTH-TYPE TRANSCRIPTIONAL REGULATORY PROTEIN GABR"/>
    <property type="match status" value="1"/>
</dbReference>
<evidence type="ECO:0000256" key="5">
    <source>
        <dbReference type="ARBA" id="ARBA00023163"/>
    </source>
</evidence>
<name>A0A975NMZ3_9BRAD</name>
<dbReference type="SUPFAM" id="SSF53383">
    <property type="entry name" value="PLP-dependent transferases"/>
    <property type="match status" value="1"/>
</dbReference>
<accession>A0A975NMZ3</accession>
<dbReference type="InterPro" id="IPR004839">
    <property type="entry name" value="Aminotransferase_I/II_large"/>
</dbReference>
<protein>
    <submittedName>
        <fullName evidence="7">PLP-dependent aminotransferase family protein</fullName>
    </submittedName>
</protein>
<dbReference type="InterPro" id="IPR051446">
    <property type="entry name" value="HTH_trans_reg/aminotransferase"/>
</dbReference>
<keyword evidence="7" id="KW-0808">Transferase</keyword>
<dbReference type="CDD" id="cd07377">
    <property type="entry name" value="WHTH_GntR"/>
    <property type="match status" value="1"/>
</dbReference>
<dbReference type="RefSeq" id="WP_215612617.1">
    <property type="nucleotide sequence ID" value="NZ_CP076135.1"/>
</dbReference>
<evidence type="ECO:0000259" key="6">
    <source>
        <dbReference type="PROSITE" id="PS50949"/>
    </source>
</evidence>
<evidence type="ECO:0000313" key="8">
    <source>
        <dbReference type="Proteomes" id="UP000680805"/>
    </source>
</evidence>
<evidence type="ECO:0000313" key="7">
    <source>
        <dbReference type="EMBL" id="QWG16954.1"/>
    </source>
</evidence>
<dbReference type="AlphaFoldDB" id="A0A975NMZ3"/>
<evidence type="ECO:0000256" key="2">
    <source>
        <dbReference type="ARBA" id="ARBA00022898"/>
    </source>
</evidence>
<keyword evidence="5" id="KW-0804">Transcription</keyword>
<dbReference type="GO" id="GO:0003700">
    <property type="term" value="F:DNA-binding transcription factor activity"/>
    <property type="evidence" value="ECO:0007669"/>
    <property type="project" value="InterPro"/>
</dbReference>
<sequence>MSKFEYLKLADAVAAEIENGALKPGDRLPPQRSFAYERRIAVSTASRVYTELLRRGLVVGEVGRGTFISGEARRGIAAPTEPRGARIDLEFNYPLLPKQSALIARSLEGLNRPEALDGALRQATSIGTQAVRNVAADYLTRQNRDWSPRPEQMVFTANGRQCIAAALAAVVPAGGRCGVETLTYPFIKGIAARLGVTLVPLAMDEDGVRPDAVQKAHREAHLSGLYIQPVIQNPLGITMPPERRADLLRVVEKLDLTVIEDMVYGFLDDAPPLAALAPDRCVVLDSLSKKVAPGLSLGFVVPPPRLRESVMASVRSGGWTASGFAFAATQQLMGDGTAAELARLKRIDAQERQKIAVACLSGFEIQTSSKSYHLWLTLPSHWRSQTFVAAAARRDIALTPSTTFAVSPGHAPNAVRLALAAPPIEQLDTALRTLAGILRSKEEDFDSTE</sequence>
<evidence type="ECO:0000256" key="3">
    <source>
        <dbReference type="ARBA" id="ARBA00023015"/>
    </source>
</evidence>
<dbReference type="SMART" id="SM00345">
    <property type="entry name" value="HTH_GNTR"/>
    <property type="match status" value="1"/>
</dbReference>
<evidence type="ECO:0000256" key="1">
    <source>
        <dbReference type="ARBA" id="ARBA00005384"/>
    </source>
</evidence>
<dbReference type="GO" id="GO:0030170">
    <property type="term" value="F:pyridoxal phosphate binding"/>
    <property type="evidence" value="ECO:0007669"/>
    <property type="project" value="InterPro"/>
</dbReference>
<dbReference type="Gene3D" id="1.10.10.10">
    <property type="entry name" value="Winged helix-like DNA-binding domain superfamily/Winged helix DNA-binding domain"/>
    <property type="match status" value="1"/>
</dbReference>
<dbReference type="Pfam" id="PF00155">
    <property type="entry name" value="Aminotran_1_2"/>
    <property type="match status" value="1"/>
</dbReference>
<organism evidence="7 8">
    <name type="scientific">Bradyrhizobium sediminis</name>
    <dbReference type="NCBI Taxonomy" id="2840469"/>
    <lineage>
        <taxon>Bacteria</taxon>
        <taxon>Pseudomonadati</taxon>
        <taxon>Pseudomonadota</taxon>
        <taxon>Alphaproteobacteria</taxon>
        <taxon>Hyphomicrobiales</taxon>
        <taxon>Nitrobacteraceae</taxon>
        <taxon>Bradyrhizobium</taxon>
    </lineage>
</organism>
<proteinExistence type="inferred from homology"/>
<dbReference type="InterPro" id="IPR015421">
    <property type="entry name" value="PyrdxlP-dep_Trfase_major"/>
</dbReference>
<dbReference type="InterPro" id="IPR015424">
    <property type="entry name" value="PyrdxlP-dep_Trfase"/>
</dbReference>
<comment type="similarity">
    <text evidence="1">In the C-terminal section; belongs to the class-I pyridoxal-phosphate-dependent aminotransferase family.</text>
</comment>
<dbReference type="SUPFAM" id="SSF46785">
    <property type="entry name" value="Winged helix' DNA-binding domain"/>
    <property type="match status" value="1"/>
</dbReference>
<dbReference type="PROSITE" id="PS50949">
    <property type="entry name" value="HTH_GNTR"/>
    <property type="match status" value="1"/>
</dbReference>
<dbReference type="GO" id="GO:0003677">
    <property type="term" value="F:DNA binding"/>
    <property type="evidence" value="ECO:0007669"/>
    <property type="project" value="UniProtKB-KW"/>
</dbReference>
<dbReference type="Pfam" id="PF00392">
    <property type="entry name" value="GntR"/>
    <property type="match status" value="1"/>
</dbReference>
<dbReference type="CDD" id="cd00609">
    <property type="entry name" value="AAT_like"/>
    <property type="match status" value="1"/>
</dbReference>
<dbReference type="InterPro" id="IPR000524">
    <property type="entry name" value="Tscrpt_reg_HTH_GntR"/>
</dbReference>
<evidence type="ECO:0000256" key="4">
    <source>
        <dbReference type="ARBA" id="ARBA00023125"/>
    </source>
</evidence>
<gene>
    <name evidence="7" type="ORF">KMZ68_18470</name>
</gene>
<dbReference type="GO" id="GO:0008483">
    <property type="term" value="F:transaminase activity"/>
    <property type="evidence" value="ECO:0007669"/>
    <property type="project" value="UniProtKB-KW"/>
</dbReference>
<dbReference type="PANTHER" id="PTHR46577">
    <property type="entry name" value="HTH-TYPE TRANSCRIPTIONAL REGULATORY PROTEIN GABR"/>
    <property type="match status" value="1"/>
</dbReference>
<dbReference type="EMBL" id="CP076135">
    <property type="protein sequence ID" value="QWG16954.1"/>
    <property type="molecule type" value="Genomic_DNA"/>
</dbReference>
<keyword evidence="4" id="KW-0238">DNA-binding</keyword>
<feature type="domain" description="HTH gntR-type" evidence="6">
    <location>
        <begin position="3"/>
        <end position="71"/>
    </location>
</feature>
<dbReference type="Gene3D" id="3.40.640.10">
    <property type="entry name" value="Type I PLP-dependent aspartate aminotransferase-like (Major domain)"/>
    <property type="match status" value="1"/>
</dbReference>
<dbReference type="Proteomes" id="UP000680805">
    <property type="component" value="Chromosome"/>
</dbReference>
<keyword evidence="3" id="KW-0805">Transcription regulation</keyword>
<keyword evidence="7" id="KW-0032">Aminotransferase</keyword>
<keyword evidence="2" id="KW-0663">Pyridoxal phosphate</keyword>
<dbReference type="InterPro" id="IPR036388">
    <property type="entry name" value="WH-like_DNA-bd_sf"/>
</dbReference>